<reference evidence="1" key="1">
    <citation type="submission" date="2022-06" db="EMBL/GenBank/DDBJ databases">
        <authorList>
            <person name="Legras J.-L."/>
            <person name="Devillers H."/>
            <person name="Grondin C."/>
        </authorList>
    </citation>
    <scope>NUCLEOTIDE SEQUENCE</scope>
    <source>
        <strain evidence="1">CLIB 1444</strain>
    </source>
</reference>
<name>A0ACA9YF92_9ASCO</name>
<dbReference type="EMBL" id="CALSDN010000015">
    <property type="protein sequence ID" value="CAH6723424.1"/>
    <property type="molecule type" value="Genomic_DNA"/>
</dbReference>
<evidence type="ECO:0000313" key="1">
    <source>
        <dbReference type="EMBL" id="CAH6723424.1"/>
    </source>
</evidence>
<accession>A0ACA9YF92</accession>
<dbReference type="Proteomes" id="UP001152531">
    <property type="component" value="Unassembled WGS sequence"/>
</dbReference>
<keyword evidence="2" id="KW-1185">Reference proteome</keyword>
<organism evidence="1 2">
    <name type="scientific">[Candida] jaroonii</name>
    <dbReference type="NCBI Taxonomy" id="467808"/>
    <lineage>
        <taxon>Eukaryota</taxon>
        <taxon>Fungi</taxon>
        <taxon>Dikarya</taxon>
        <taxon>Ascomycota</taxon>
        <taxon>Saccharomycotina</taxon>
        <taxon>Pichiomycetes</taxon>
        <taxon>Debaryomycetaceae</taxon>
        <taxon>Yamadazyma</taxon>
    </lineage>
</organism>
<proteinExistence type="predicted"/>
<evidence type="ECO:0000313" key="2">
    <source>
        <dbReference type="Proteomes" id="UP001152531"/>
    </source>
</evidence>
<protein>
    <submittedName>
        <fullName evidence="1">Exocyst complex component Exo84p</fullName>
    </submittedName>
</protein>
<comment type="caution">
    <text evidence="1">The sequence shown here is derived from an EMBL/GenBank/DDBJ whole genome shotgun (WGS) entry which is preliminary data.</text>
</comment>
<gene>
    <name evidence="1" type="ORF">CLIB1444_15S00980</name>
</gene>
<sequence>MDFDTKAAHRKSRAPWQMNGGTKINNPYANASNMVNGNSMNQSQSQNSESLQVPNPYGGSKANNNKRTRRLSIHASASAAAHTKNMIDAANLPPVPNLPDIQKYKVEAEDPDPINSKIMQELSNGTPVEINDYFKVLTKQQAIVTRDLKSNINENQKNILELMTDLKQTQDELLQLRVTTQDLYGVLDEFRDSAERRLDLELKHDDKSPYNQSIRRNNRKDRSSIMILEKMWVTELQSLFKHVEGASKFVQSIPGRHVLAESGRWFEVNMGNWKATKAIHIFVLNDLILIATKNNNSTNNKSKLQAVHCWSLHDTQLQIINKDNDKEKGYMIKIDTKSLNFIYQTDRYDHFVKITEAYNKGKNELLQKDRLVDARKSINGEDGFDSDDEKRQLRRSFRNSGVIEDDINFKRRSGSNRHSQDILLQDISARVHSRNRSNDFSASGKFSTFDKNDKGQFFNELKRIEDRLDEVDIQIAHNNFNETVGLINYIENKISNIETILSKTSHTDDEETLASLDEIKLLIDVVKLKISNRIVQVQQSLTFNLKHNISKIKTQELGDILEYFYNFGVLDKGITAFLQAVSSDLSSIVSKLIITVQGSTKTDVGNYLSNLVIINVSIMKRTVLIYKECIFPLLERDNKGNVDSSGLINWCIEEGNKLVVSIKKQLFGTLANYEDPDDETNTRLIIKDEYLFQSFINVLKPQLNELKTVGVNIDYLFDDLLNASK</sequence>